<evidence type="ECO:0000313" key="2">
    <source>
        <dbReference type="EMBL" id="TDL86871.1"/>
    </source>
</evidence>
<reference evidence="2 3" key="1">
    <citation type="submission" date="2019-03" db="EMBL/GenBank/DDBJ databases">
        <title>Rhodobacteraceae bacterium SM1902, a new member of the family Rhodobacteraceae isolated from Yantai.</title>
        <authorList>
            <person name="Sun Y."/>
        </authorList>
    </citation>
    <scope>NUCLEOTIDE SEQUENCE [LARGE SCALE GENOMIC DNA]</scope>
    <source>
        <strain evidence="2 3">SM1902</strain>
    </source>
</reference>
<dbReference type="GO" id="GO:0016740">
    <property type="term" value="F:transferase activity"/>
    <property type="evidence" value="ECO:0007669"/>
    <property type="project" value="UniProtKB-KW"/>
</dbReference>
<keyword evidence="3" id="KW-1185">Reference proteome</keyword>
<name>A0A4R6AQW1_9RHOB</name>
<evidence type="ECO:0000259" key="1">
    <source>
        <dbReference type="PROSITE" id="PS50404"/>
    </source>
</evidence>
<dbReference type="AlphaFoldDB" id="A0A4R6AQW1"/>
<proteinExistence type="predicted"/>
<dbReference type="CDD" id="cd00570">
    <property type="entry name" value="GST_N_family"/>
    <property type="match status" value="1"/>
</dbReference>
<dbReference type="Pfam" id="PF13417">
    <property type="entry name" value="GST_N_3"/>
    <property type="match status" value="1"/>
</dbReference>
<organism evidence="2 3">
    <name type="scientific">Meridianimarinicoccus aquatilis</name>
    <dbReference type="NCBI Taxonomy" id="2552766"/>
    <lineage>
        <taxon>Bacteria</taxon>
        <taxon>Pseudomonadati</taxon>
        <taxon>Pseudomonadota</taxon>
        <taxon>Alphaproteobacteria</taxon>
        <taxon>Rhodobacterales</taxon>
        <taxon>Paracoccaceae</taxon>
        <taxon>Meridianimarinicoccus</taxon>
    </lineage>
</organism>
<dbReference type="RefSeq" id="WP_133343291.1">
    <property type="nucleotide sequence ID" value="NZ_SMZO01000028.1"/>
</dbReference>
<dbReference type="InterPro" id="IPR004045">
    <property type="entry name" value="Glutathione_S-Trfase_N"/>
</dbReference>
<dbReference type="PROSITE" id="PS50404">
    <property type="entry name" value="GST_NTER"/>
    <property type="match status" value="1"/>
</dbReference>
<evidence type="ECO:0000313" key="3">
    <source>
        <dbReference type="Proteomes" id="UP000294562"/>
    </source>
</evidence>
<sequence>MTHASPEIILHNYPQSPVAEKARVAFGIKGLSWRDVEIPRLAPKPMLTKLTGGYRRTPVMQIGADIYCDTQCILHELERRFPSPTFFPTSDAGLIWALSRWTDGTMFDLAVKIVLGSAGEDLPKDFAEDRGRLYLGPDWAAGLKAANADLPHLAAQMRGPLHWVNGQLSDGRRFVLGADPAAIDAQLFHLVWFLRGRWNNGPVFLSEFAHLERWEKNVADIGHGTAVSMSPEDAIRAATQSEPDAVPSVDALDPQGLKAGMRVVVSPDLDGGEQPVEGAVFAADHNSITIHRQDPDVGNLCVHFPRIGYRVTIVD</sequence>
<gene>
    <name evidence="2" type="ORF">E2L05_12760</name>
</gene>
<protein>
    <submittedName>
        <fullName evidence="2">Glutathione S-transferase family protein</fullName>
    </submittedName>
</protein>
<comment type="caution">
    <text evidence="2">The sequence shown here is derived from an EMBL/GenBank/DDBJ whole genome shotgun (WGS) entry which is preliminary data.</text>
</comment>
<accession>A0A4R6AQW1</accession>
<dbReference type="SUPFAM" id="SSF52833">
    <property type="entry name" value="Thioredoxin-like"/>
    <property type="match status" value="1"/>
</dbReference>
<feature type="domain" description="GST N-terminal" evidence="1">
    <location>
        <begin position="6"/>
        <end position="85"/>
    </location>
</feature>
<dbReference type="EMBL" id="SMZO01000028">
    <property type="protein sequence ID" value="TDL86871.1"/>
    <property type="molecule type" value="Genomic_DNA"/>
</dbReference>
<dbReference type="OrthoDB" id="5791869at2"/>
<dbReference type="Gene3D" id="3.40.30.110">
    <property type="match status" value="2"/>
</dbReference>
<dbReference type="InterPro" id="IPR036282">
    <property type="entry name" value="Glutathione-S-Trfase_C_sf"/>
</dbReference>
<dbReference type="Proteomes" id="UP000294562">
    <property type="component" value="Unassembled WGS sequence"/>
</dbReference>
<dbReference type="SUPFAM" id="SSF47616">
    <property type="entry name" value="GST C-terminal domain-like"/>
    <property type="match status" value="1"/>
</dbReference>
<dbReference type="InterPro" id="IPR036249">
    <property type="entry name" value="Thioredoxin-like_sf"/>
</dbReference>
<keyword evidence="2" id="KW-0808">Transferase</keyword>